<dbReference type="Pfam" id="PF00440">
    <property type="entry name" value="TetR_N"/>
    <property type="match status" value="1"/>
</dbReference>
<evidence type="ECO:0000256" key="1">
    <source>
        <dbReference type="ARBA" id="ARBA00023125"/>
    </source>
</evidence>
<dbReference type="InterPro" id="IPR050109">
    <property type="entry name" value="HTH-type_TetR-like_transc_reg"/>
</dbReference>
<organism evidence="4 5">
    <name type="scientific">Mycolicibacterium mucogenicum</name>
    <name type="common">Mycobacterium mucogenicum</name>
    <dbReference type="NCBI Taxonomy" id="56689"/>
    <lineage>
        <taxon>Bacteria</taxon>
        <taxon>Bacillati</taxon>
        <taxon>Actinomycetota</taxon>
        <taxon>Actinomycetes</taxon>
        <taxon>Mycobacteriales</taxon>
        <taxon>Mycobacteriaceae</taxon>
        <taxon>Mycolicibacterium</taxon>
    </lineage>
</organism>
<dbReference type="InterPro" id="IPR009057">
    <property type="entry name" value="Homeodomain-like_sf"/>
</dbReference>
<reference evidence="4 5" key="1">
    <citation type="submission" date="2016-06" db="EMBL/GenBank/DDBJ databases">
        <authorList>
            <person name="Kjaerup R.B."/>
            <person name="Dalgaard T.S."/>
            <person name="Juul-Madsen H.R."/>
        </authorList>
    </citation>
    <scope>NUCLEOTIDE SEQUENCE [LARGE SCALE GENOMIC DNA]</scope>
    <source>
        <strain evidence="4 5">1127319.6</strain>
    </source>
</reference>
<evidence type="ECO:0000313" key="5">
    <source>
        <dbReference type="Proteomes" id="UP000093898"/>
    </source>
</evidence>
<keyword evidence="1 2" id="KW-0238">DNA-binding</keyword>
<dbReference type="PANTHER" id="PTHR30055">
    <property type="entry name" value="HTH-TYPE TRANSCRIPTIONAL REGULATOR RUTR"/>
    <property type="match status" value="1"/>
</dbReference>
<protein>
    <recommendedName>
        <fullName evidence="3">HTH tetR-type domain-containing protein</fullName>
    </recommendedName>
</protein>
<dbReference type="RefSeq" id="WP_064985912.1">
    <property type="nucleotide sequence ID" value="NZ_LZLC01000245.1"/>
</dbReference>
<dbReference type="EMBL" id="LZLC01000245">
    <property type="protein sequence ID" value="OBJ36587.1"/>
    <property type="molecule type" value="Genomic_DNA"/>
</dbReference>
<sequence>MIASNAGLSVMPERSERACRFDRSDASARSRASQRRRQVILDAALIVAADGGYDAVQIRAVAECAGIATGTIYRAFASKTHLLAAALTQEFERIEAAYDWPGSAATRAQRLGQLTDYLYRYWQRQPLLAEAMIRAFVDANTHDGGDLDIAATVIERLLARALSDTTPTRTDQNAAAVIADIWLANLIAFVGGRASAADTHDRIDRATGRILDRLPAATNNQEKLPLVAERYLL</sequence>
<evidence type="ECO:0000313" key="4">
    <source>
        <dbReference type="EMBL" id="OBJ36587.1"/>
    </source>
</evidence>
<dbReference type="PROSITE" id="PS50977">
    <property type="entry name" value="HTH_TETR_2"/>
    <property type="match status" value="1"/>
</dbReference>
<dbReference type="GO" id="GO:0003700">
    <property type="term" value="F:DNA-binding transcription factor activity"/>
    <property type="evidence" value="ECO:0007669"/>
    <property type="project" value="TreeGrafter"/>
</dbReference>
<dbReference type="PANTHER" id="PTHR30055:SF242">
    <property type="entry name" value="HTH-TYPE TRANSCRIPTIONAL REPRESSOR KSTR"/>
    <property type="match status" value="1"/>
</dbReference>
<evidence type="ECO:0000259" key="3">
    <source>
        <dbReference type="PROSITE" id="PS50977"/>
    </source>
</evidence>
<dbReference type="GO" id="GO:0000976">
    <property type="term" value="F:transcription cis-regulatory region binding"/>
    <property type="evidence" value="ECO:0007669"/>
    <property type="project" value="TreeGrafter"/>
</dbReference>
<feature type="domain" description="HTH tetR-type" evidence="3">
    <location>
        <begin position="34"/>
        <end position="94"/>
    </location>
</feature>
<dbReference type="PRINTS" id="PR00455">
    <property type="entry name" value="HTHTETR"/>
</dbReference>
<dbReference type="SUPFAM" id="SSF46689">
    <property type="entry name" value="Homeodomain-like"/>
    <property type="match status" value="1"/>
</dbReference>
<name>A0A1A3GKL7_MYCMU</name>
<accession>A0A1A3GKL7</accession>
<dbReference type="Pfam" id="PF17925">
    <property type="entry name" value="TetR_C_20"/>
    <property type="match status" value="1"/>
</dbReference>
<dbReference type="AlphaFoldDB" id="A0A1A3GKL7"/>
<dbReference type="Proteomes" id="UP000093898">
    <property type="component" value="Unassembled WGS sequence"/>
</dbReference>
<evidence type="ECO:0000256" key="2">
    <source>
        <dbReference type="PROSITE-ProRule" id="PRU00335"/>
    </source>
</evidence>
<dbReference type="InterPro" id="IPR001647">
    <property type="entry name" value="HTH_TetR"/>
</dbReference>
<dbReference type="OrthoDB" id="4614986at2"/>
<feature type="DNA-binding region" description="H-T-H motif" evidence="2">
    <location>
        <begin position="57"/>
        <end position="76"/>
    </location>
</feature>
<dbReference type="InterPro" id="IPR041642">
    <property type="entry name" value="KstR_C"/>
</dbReference>
<comment type="caution">
    <text evidence="4">The sequence shown here is derived from an EMBL/GenBank/DDBJ whole genome shotgun (WGS) entry which is preliminary data.</text>
</comment>
<proteinExistence type="predicted"/>
<gene>
    <name evidence="4" type="ORF">A5630_06980</name>
</gene>
<dbReference type="Gene3D" id="1.10.357.10">
    <property type="entry name" value="Tetracycline Repressor, domain 2"/>
    <property type="match status" value="1"/>
</dbReference>